<sequence length="80" mass="8874">MQTKNPVLDGFARAVSEAAGMADGVRKEAETVMHSGMQRFLADQDLVPREEFEVVREMAIRALDEVEALRAELDALKKNA</sequence>
<dbReference type="Proteomes" id="UP000264589">
    <property type="component" value="Unassembled WGS sequence"/>
</dbReference>
<gene>
    <name evidence="1" type="ORF">DX908_01035</name>
</gene>
<dbReference type="EMBL" id="QUQO01000001">
    <property type="protein sequence ID" value="RFB03988.1"/>
    <property type="molecule type" value="Genomic_DNA"/>
</dbReference>
<dbReference type="InterPro" id="IPR007475">
    <property type="entry name" value="UbiK"/>
</dbReference>
<dbReference type="AlphaFoldDB" id="A0A371REW3"/>
<dbReference type="InParanoid" id="A0A371REW3"/>
<protein>
    <submittedName>
        <fullName evidence="1">Pyrroline-5-carboxylate reductase</fullName>
    </submittedName>
</protein>
<accession>A0A371REW3</accession>
<dbReference type="OrthoDB" id="7392124at2"/>
<comment type="caution">
    <text evidence="1">The sequence shown here is derived from an EMBL/GenBank/DDBJ whole genome shotgun (WGS) entry which is preliminary data.</text>
</comment>
<proteinExistence type="predicted"/>
<reference evidence="1 2" key="1">
    <citation type="submission" date="2018-08" db="EMBL/GenBank/DDBJ databases">
        <title>Parvularcula sp. SM1705, isolated from surface water of the South Sea China.</title>
        <authorList>
            <person name="Sun L."/>
        </authorList>
    </citation>
    <scope>NUCLEOTIDE SEQUENCE [LARGE SCALE GENOMIC DNA]</scope>
    <source>
        <strain evidence="1 2">SM1705</strain>
    </source>
</reference>
<dbReference type="RefSeq" id="WP_116390616.1">
    <property type="nucleotide sequence ID" value="NZ_QUQO01000001.1"/>
</dbReference>
<organism evidence="1 2">
    <name type="scientific">Parvularcula marina</name>
    <dbReference type="NCBI Taxonomy" id="2292771"/>
    <lineage>
        <taxon>Bacteria</taxon>
        <taxon>Pseudomonadati</taxon>
        <taxon>Pseudomonadota</taxon>
        <taxon>Alphaproteobacteria</taxon>
        <taxon>Parvularculales</taxon>
        <taxon>Parvularculaceae</taxon>
        <taxon>Parvularcula</taxon>
    </lineage>
</organism>
<evidence type="ECO:0000313" key="2">
    <source>
        <dbReference type="Proteomes" id="UP000264589"/>
    </source>
</evidence>
<evidence type="ECO:0000313" key="1">
    <source>
        <dbReference type="EMBL" id="RFB03988.1"/>
    </source>
</evidence>
<name>A0A371REW3_9PROT</name>
<dbReference type="Pfam" id="PF04380">
    <property type="entry name" value="BMFP"/>
    <property type="match status" value="1"/>
</dbReference>
<keyword evidence="2" id="KW-1185">Reference proteome</keyword>